<name>A0A9N9EW33_9GLOM</name>
<accession>A0A9N9EW33</accession>
<dbReference type="GO" id="GO:0006368">
    <property type="term" value="P:transcription elongation by RNA polymerase II"/>
    <property type="evidence" value="ECO:0007669"/>
    <property type="project" value="InterPro"/>
</dbReference>
<reference evidence="1" key="1">
    <citation type="submission" date="2021-06" db="EMBL/GenBank/DDBJ databases">
        <authorList>
            <person name="Kallberg Y."/>
            <person name="Tangrot J."/>
            <person name="Rosling A."/>
        </authorList>
    </citation>
    <scope>NUCLEOTIDE SEQUENCE</scope>
    <source>
        <strain evidence="1">MA453B</strain>
    </source>
</reference>
<gene>
    <name evidence="1" type="ORF">DERYTH_LOCUS12597</name>
</gene>
<dbReference type="Pfam" id="PF03985">
    <property type="entry name" value="Paf1"/>
    <property type="match status" value="1"/>
</dbReference>
<evidence type="ECO:0000313" key="1">
    <source>
        <dbReference type="EMBL" id="CAG8694692.1"/>
    </source>
</evidence>
<dbReference type="OrthoDB" id="10260285at2759"/>
<sequence length="161" mass="18619">MSTRPNNNNVQNRKVRSDYSYLCGLKYRHLIPPPIDSPLDLVWKPDLERITNINRVARTFQTKRLSLLSDTDLGMTYDLSSVPSAFHGEDYEINPRRIGHLDSKDTCLVVPPKDHANVIKGLAQLKRHSNRPKPWLRRTQYISASETVYRADNTDKTMESR</sequence>
<dbReference type="GO" id="GO:0016593">
    <property type="term" value="C:Cdc73/Paf1 complex"/>
    <property type="evidence" value="ECO:0007669"/>
    <property type="project" value="InterPro"/>
</dbReference>
<keyword evidence="2" id="KW-1185">Reference proteome</keyword>
<dbReference type="Proteomes" id="UP000789405">
    <property type="component" value="Unassembled WGS sequence"/>
</dbReference>
<dbReference type="EMBL" id="CAJVPY010008357">
    <property type="protein sequence ID" value="CAG8694692.1"/>
    <property type="molecule type" value="Genomic_DNA"/>
</dbReference>
<protein>
    <submittedName>
        <fullName evidence="1">27712_t:CDS:1</fullName>
    </submittedName>
</protein>
<organism evidence="1 2">
    <name type="scientific">Dentiscutata erythropus</name>
    <dbReference type="NCBI Taxonomy" id="1348616"/>
    <lineage>
        <taxon>Eukaryota</taxon>
        <taxon>Fungi</taxon>
        <taxon>Fungi incertae sedis</taxon>
        <taxon>Mucoromycota</taxon>
        <taxon>Glomeromycotina</taxon>
        <taxon>Glomeromycetes</taxon>
        <taxon>Diversisporales</taxon>
        <taxon>Gigasporaceae</taxon>
        <taxon>Dentiscutata</taxon>
    </lineage>
</organism>
<dbReference type="InterPro" id="IPR007133">
    <property type="entry name" value="RNA_pol_II-assoc_Paf1"/>
</dbReference>
<proteinExistence type="predicted"/>
<comment type="caution">
    <text evidence="1">The sequence shown here is derived from an EMBL/GenBank/DDBJ whole genome shotgun (WGS) entry which is preliminary data.</text>
</comment>
<evidence type="ECO:0000313" key="2">
    <source>
        <dbReference type="Proteomes" id="UP000789405"/>
    </source>
</evidence>
<dbReference type="AlphaFoldDB" id="A0A9N9EW33"/>